<evidence type="ECO:0000313" key="3">
    <source>
        <dbReference type="Proteomes" id="UP000593567"/>
    </source>
</evidence>
<dbReference type="PANTHER" id="PTHR22739:SF7">
    <property type="entry name" value="EG:152A3.3 PROTEIN-RELATED"/>
    <property type="match status" value="1"/>
</dbReference>
<dbReference type="InterPro" id="IPR026111">
    <property type="entry name" value="Abra"/>
</dbReference>
<dbReference type="PANTHER" id="PTHR22739">
    <property type="entry name" value="STRIATED MUSCLE ACTIVATOR OF RHO-DEPENDENT SIGNALING-RELATED"/>
    <property type="match status" value="1"/>
</dbReference>
<evidence type="ECO:0000259" key="1">
    <source>
        <dbReference type="SMART" id="SM01283"/>
    </source>
</evidence>
<name>A0A7J7K7V2_BUGNE</name>
<dbReference type="InterPro" id="IPR038095">
    <property type="entry name" value="Costars_sf"/>
</dbReference>
<keyword evidence="3" id="KW-1185">Reference proteome</keyword>
<dbReference type="AlphaFoldDB" id="A0A7J7K7V2"/>
<organism evidence="2 3">
    <name type="scientific">Bugula neritina</name>
    <name type="common">Brown bryozoan</name>
    <name type="synonym">Sertularia neritina</name>
    <dbReference type="NCBI Taxonomy" id="10212"/>
    <lineage>
        <taxon>Eukaryota</taxon>
        <taxon>Metazoa</taxon>
        <taxon>Spiralia</taxon>
        <taxon>Lophotrochozoa</taxon>
        <taxon>Bryozoa</taxon>
        <taxon>Gymnolaemata</taxon>
        <taxon>Cheilostomatida</taxon>
        <taxon>Flustrina</taxon>
        <taxon>Buguloidea</taxon>
        <taxon>Bugulidae</taxon>
        <taxon>Bugula</taxon>
    </lineage>
</organism>
<sequence length="221" mass="25190">MCMLSNFLGINTTVTQDVWDPTKTFMIEFKGKDENYGKPPEGSLTEARAKKACRHINKELTTLLCIIRGIGSRDEHSGEITVLFGKLFKYYIPISNKVVGLLLRARRWRLVEFPGEMLYQGQDDNVIIRLTANEDLIPYSRRFDFSLDTPTHQTESAAENDLVESQSEDDMSCSISWQKVDENSNEYSENFDTETALSNELQSGDLSIQQLQENNSEIVDT</sequence>
<dbReference type="EMBL" id="VXIV02001016">
    <property type="protein sequence ID" value="KAF6034709.1"/>
    <property type="molecule type" value="Genomic_DNA"/>
</dbReference>
<dbReference type="Gene3D" id="1.10.10.1540">
    <property type="entry name" value="Costar domain"/>
    <property type="match status" value="1"/>
</dbReference>
<dbReference type="OrthoDB" id="9871914at2759"/>
<dbReference type="GO" id="GO:0030017">
    <property type="term" value="C:sarcomere"/>
    <property type="evidence" value="ECO:0007669"/>
    <property type="project" value="TreeGrafter"/>
</dbReference>
<dbReference type="Proteomes" id="UP000593567">
    <property type="component" value="Unassembled WGS sequence"/>
</dbReference>
<comment type="caution">
    <text evidence="2">The sequence shown here is derived from an EMBL/GenBank/DDBJ whole genome shotgun (WGS) entry which is preliminary data.</text>
</comment>
<proteinExistence type="predicted"/>
<protein>
    <recommendedName>
        <fullName evidence="1">Costars domain-containing protein</fullName>
    </recommendedName>
</protein>
<gene>
    <name evidence="2" type="ORF">EB796_006982</name>
</gene>
<dbReference type="GO" id="GO:0003779">
    <property type="term" value="F:actin binding"/>
    <property type="evidence" value="ECO:0007669"/>
    <property type="project" value="InterPro"/>
</dbReference>
<dbReference type="InterPro" id="IPR027817">
    <property type="entry name" value="Costars_dom"/>
</dbReference>
<evidence type="ECO:0000313" key="2">
    <source>
        <dbReference type="EMBL" id="KAF6034709.1"/>
    </source>
</evidence>
<feature type="domain" description="Costars" evidence="1">
    <location>
        <begin position="54"/>
        <end position="131"/>
    </location>
</feature>
<dbReference type="GO" id="GO:0045944">
    <property type="term" value="P:positive regulation of transcription by RNA polymerase II"/>
    <property type="evidence" value="ECO:0007669"/>
    <property type="project" value="TreeGrafter"/>
</dbReference>
<dbReference type="Pfam" id="PF14705">
    <property type="entry name" value="Costars"/>
    <property type="match status" value="1"/>
</dbReference>
<reference evidence="2" key="1">
    <citation type="submission" date="2020-06" db="EMBL/GenBank/DDBJ databases">
        <title>Draft genome of Bugula neritina, a colonial animal packing powerful symbionts and potential medicines.</title>
        <authorList>
            <person name="Rayko M."/>
        </authorList>
    </citation>
    <scope>NUCLEOTIDE SEQUENCE [LARGE SCALE GENOMIC DNA]</scope>
    <source>
        <strain evidence="2">Kwan_BN1</strain>
    </source>
</reference>
<dbReference type="GO" id="GO:0035025">
    <property type="term" value="P:positive regulation of Rho protein signal transduction"/>
    <property type="evidence" value="ECO:0007669"/>
    <property type="project" value="InterPro"/>
</dbReference>
<dbReference type="SMART" id="SM01283">
    <property type="entry name" value="Costars"/>
    <property type="match status" value="1"/>
</dbReference>
<accession>A0A7J7K7V2</accession>